<dbReference type="eggNOG" id="COG4531">
    <property type="taxonomic scope" value="Bacteria"/>
</dbReference>
<keyword evidence="3" id="KW-1185">Reference proteome</keyword>
<protein>
    <recommendedName>
        <fullName evidence="4">Quinol:cytochrome c oxidoreductase quinone-binding subunit 2</fullName>
    </recommendedName>
</protein>
<feature type="transmembrane region" description="Helical" evidence="1">
    <location>
        <begin position="88"/>
        <end position="110"/>
    </location>
</feature>
<organism evidence="2 3">
    <name type="scientific">Haliangium ochraceum (strain DSM 14365 / JCM 11303 / SMP-2)</name>
    <dbReference type="NCBI Taxonomy" id="502025"/>
    <lineage>
        <taxon>Bacteria</taxon>
        <taxon>Pseudomonadati</taxon>
        <taxon>Myxococcota</taxon>
        <taxon>Polyangia</taxon>
        <taxon>Haliangiales</taxon>
        <taxon>Kofleriaceae</taxon>
        <taxon>Haliangium</taxon>
    </lineage>
</organism>
<dbReference type="OrthoDB" id="140980at2"/>
<feature type="transmembrane region" description="Helical" evidence="1">
    <location>
        <begin position="16"/>
        <end position="37"/>
    </location>
</feature>
<accession>D0LN61</accession>
<name>D0LN61_HALO1</name>
<evidence type="ECO:0000313" key="2">
    <source>
        <dbReference type="EMBL" id="ACY15238.1"/>
    </source>
</evidence>
<feature type="transmembrane region" description="Helical" evidence="1">
    <location>
        <begin position="253"/>
        <end position="274"/>
    </location>
</feature>
<dbReference type="HOGENOM" id="CLU_042661_1_0_7"/>
<feature type="transmembrane region" description="Helical" evidence="1">
    <location>
        <begin position="130"/>
        <end position="150"/>
    </location>
</feature>
<dbReference type="KEGG" id="hoh:Hoch_2709"/>
<gene>
    <name evidence="2" type="ordered locus">Hoch_2709</name>
</gene>
<dbReference type="PANTHER" id="PTHR43044">
    <property type="match status" value="1"/>
</dbReference>
<evidence type="ECO:0000313" key="3">
    <source>
        <dbReference type="Proteomes" id="UP000001880"/>
    </source>
</evidence>
<reference evidence="2 3" key="1">
    <citation type="journal article" date="2010" name="Stand. Genomic Sci.">
        <title>Complete genome sequence of Haliangium ochraceum type strain (SMP-2).</title>
        <authorList>
            <consortium name="US DOE Joint Genome Institute (JGI-PGF)"/>
            <person name="Ivanova N."/>
            <person name="Daum C."/>
            <person name="Lang E."/>
            <person name="Abt B."/>
            <person name="Kopitz M."/>
            <person name="Saunders E."/>
            <person name="Lapidus A."/>
            <person name="Lucas S."/>
            <person name="Glavina Del Rio T."/>
            <person name="Nolan M."/>
            <person name="Tice H."/>
            <person name="Copeland A."/>
            <person name="Cheng J.F."/>
            <person name="Chen F."/>
            <person name="Bruce D."/>
            <person name="Goodwin L."/>
            <person name="Pitluck S."/>
            <person name="Mavromatis K."/>
            <person name="Pati A."/>
            <person name="Mikhailova N."/>
            <person name="Chen A."/>
            <person name="Palaniappan K."/>
            <person name="Land M."/>
            <person name="Hauser L."/>
            <person name="Chang Y.J."/>
            <person name="Jeffries C.D."/>
            <person name="Detter J.C."/>
            <person name="Brettin T."/>
            <person name="Rohde M."/>
            <person name="Goker M."/>
            <person name="Bristow J."/>
            <person name="Markowitz V."/>
            <person name="Eisen J.A."/>
            <person name="Hugenholtz P."/>
            <person name="Kyrpides N.C."/>
            <person name="Klenk H.P."/>
        </authorList>
    </citation>
    <scope>NUCLEOTIDE SEQUENCE [LARGE SCALE GENOMIC DNA]</scope>
    <source>
        <strain evidence="3">DSM 14365 / CIP 107738 / JCM 11303 / AJ 13395 / SMP-2</strain>
    </source>
</reference>
<dbReference type="EMBL" id="CP001804">
    <property type="protein sequence ID" value="ACY15238.1"/>
    <property type="molecule type" value="Genomic_DNA"/>
</dbReference>
<evidence type="ECO:0008006" key="4">
    <source>
        <dbReference type="Google" id="ProtNLM"/>
    </source>
</evidence>
<feature type="transmembrane region" description="Helical" evidence="1">
    <location>
        <begin position="213"/>
        <end position="232"/>
    </location>
</feature>
<feature type="transmembrane region" description="Helical" evidence="1">
    <location>
        <begin position="294"/>
        <end position="312"/>
    </location>
</feature>
<keyword evidence="1" id="KW-1133">Transmembrane helix</keyword>
<keyword evidence="1" id="KW-0472">Membrane</keyword>
<sequence length="400" mass="43292">MAAVGSEARFRGRRPALVALALGGAGLAAWVAGALALDPSRAMFAYLTAYAFVASVVLGVLAFALVARAMNATWPVAVRGLETGVLGALPAVALLFVPIALGAPLLYPWLQPEAAASEHLRHLLEHKQAYLNQPFFLGRAVGYLVFWVLVAELLRRAVLRLPGLGDRAAAEAVDGRSRKLAAACLPLFGFSVSFAGFDWLMSLEPAWFSSAYGVYYAAGGFLGGLALLTALAQRASLREGAITRFHFHALGRLLLAFVVFWAYIAFFQAMLIQLVDRPEEVTFYLRRTAGSWRALVWLLIIGHFALPFFLLLPKAIKFRSKALAALALWLLAMHYFDIYWLVMPVLHADGAAPHWLDLAALLGVVGVSAALALARHSGRALLPSGHPRLRAALRYRSPSA</sequence>
<evidence type="ECO:0000256" key="1">
    <source>
        <dbReference type="SAM" id="Phobius"/>
    </source>
</evidence>
<feature type="transmembrane region" description="Helical" evidence="1">
    <location>
        <begin position="43"/>
        <end position="67"/>
    </location>
</feature>
<dbReference type="Proteomes" id="UP000001880">
    <property type="component" value="Chromosome"/>
</dbReference>
<feature type="transmembrane region" description="Helical" evidence="1">
    <location>
        <begin position="354"/>
        <end position="374"/>
    </location>
</feature>
<proteinExistence type="predicted"/>
<dbReference type="STRING" id="502025.Hoch_2709"/>
<dbReference type="AlphaFoldDB" id="D0LN61"/>
<dbReference type="PANTHER" id="PTHR43044:SF1">
    <property type="entry name" value="QUINOL:CYTOCHROME C OXIDOREDUCTASE QUINONE-BINDING SUBUNIT 2"/>
    <property type="match status" value="1"/>
</dbReference>
<feature type="transmembrane region" description="Helical" evidence="1">
    <location>
        <begin position="324"/>
        <end position="342"/>
    </location>
</feature>
<dbReference type="RefSeq" id="WP_012827846.1">
    <property type="nucleotide sequence ID" value="NC_013440.1"/>
</dbReference>
<feature type="transmembrane region" description="Helical" evidence="1">
    <location>
        <begin position="180"/>
        <end position="201"/>
    </location>
</feature>
<keyword evidence="1" id="KW-0812">Transmembrane</keyword>